<accession>A0AAU7Q7H9</accession>
<dbReference type="Gene3D" id="1.25.10.10">
    <property type="entry name" value="Leucine-rich Repeat Variant"/>
    <property type="match status" value="1"/>
</dbReference>
<protein>
    <recommendedName>
        <fullName evidence="2">HEAT repeat domain-containing protein</fullName>
    </recommendedName>
</protein>
<dbReference type="EMBL" id="CP157947">
    <property type="protein sequence ID" value="XBS68891.1"/>
    <property type="molecule type" value="Genomic_DNA"/>
</dbReference>
<sequence>MLPDVKKRLIALSNDNMREVKIAAIQALAESADPEPEIVERLLLLSNDVVKEVKVAATLALGRINRLL</sequence>
<dbReference type="AlphaFoldDB" id="A0AAU7Q7H9"/>
<evidence type="ECO:0000313" key="1">
    <source>
        <dbReference type="EMBL" id="XBS68891.1"/>
    </source>
</evidence>
<evidence type="ECO:0008006" key="2">
    <source>
        <dbReference type="Google" id="ProtNLM"/>
    </source>
</evidence>
<dbReference type="InterPro" id="IPR016024">
    <property type="entry name" value="ARM-type_fold"/>
</dbReference>
<name>A0AAU7Q7H9_9GAMM</name>
<proteinExistence type="predicted"/>
<organism evidence="1">
    <name type="scientific">Acerihabitans sp. KWT182</name>
    <dbReference type="NCBI Taxonomy" id="3157919"/>
    <lineage>
        <taxon>Bacteria</taxon>
        <taxon>Pseudomonadati</taxon>
        <taxon>Pseudomonadota</taxon>
        <taxon>Gammaproteobacteria</taxon>
        <taxon>Enterobacterales</taxon>
        <taxon>Pectobacteriaceae</taxon>
        <taxon>Acerihabitans</taxon>
    </lineage>
</organism>
<dbReference type="InterPro" id="IPR011989">
    <property type="entry name" value="ARM-like"/>
</dbReference>
<reference evidence="1" key="1">
    <citation type="submission" date="2024-06" db="EMBL/GenBank/DDBJ databases">
        <authorList>
            <person name="Coelho C."/>
            <person name="Bento M."/>
            <person name="Garcia E."/>
            <person name="Camelo A."/>
            <person name="Brandao I."/>
            <person name="Espirito Santo C."/>
            <person name="Trovao J."/>
            <person name="Verissimo A."/>
            <person name="Costa J."/>
            <person name="Tiago I."/>
        </authorList>
    </citation>
    <scope>NUCLEOTIDE SEQUENCE</scope>
    <source>
        <strain evidence="1">KWT182</strain>
    </source>
</reference>
<gene>
    <name evidence="1" type="ORF">ABK905_20365</name>
</gene>
<dbReference type="SUPFAM" id="SSF48371">
    <property type="entry name" value="ARM repeat"/>
    <property type="match status" value="1"/>
</dbReference>